<accession>A0A6S6WE90</accession>
<evidence type="ECO:0000313" key="1">
    <source>
        <dbReference type="EMBL" id="CAE7215368.1"/>
    </source>
</evidence>
<evidence type="ECO:0000313" key="2">
    <source>
        <dbReference type="Proteomes" id="UP000472372"/>
    </source>
</evidence>
<dbReference type="EMBL" id="HG992987">
    <property type="protein sequence ID" value="CAE7215368.1"/>
    <property type="molecule type" value="Genomic_DNA"/>
</dbReference>
<sequence length="90" mass="10493">MQFKILIILLSVGFREALGNSCPDPDTAIQHTANGICYKGTQRCVYSDPRRWACERNYQIGQKYQTIEDDKPCNVDDQCYSQWDCCHIRR</sequence>
<dbReference type="Proteomes" id="UP000472372">
    <property type="component" value="Chromosome 11"/>
</dbReference>
<reference evidence="1" key="1">
    <citation type="submission" date="2021-02" db="EMBL/GenBank/DDBJ databases">
        <authorList>
            <person name="Syme A R."/>
            <person name="Syme A R."/>
            <person name="Moolhuijzen P."/>
        </authorList>
    </citation>
    <scope>NUCLEOTIDE SEQUENCE</scope>
    <source>
        <strain evidence="1">W1-1</strain>
    </source>
</reference>
<gene>
    <name evidence="1" type="ORF">PTTW11_10685</name>
</gene>
<dbReference type="AlphaFoldDB" id="A0A6S6WE90"/>
<proteinExistence type="predicted"/>
<name>A0A6S6WE90_9PLEO</name>
<organism evidence="1 2">
    <name type="scientific">Pyrenophora teres f. teres</name>
    <dbReference type="NCBI Taxonomy" id="97479"/>
    <lineage>
        <taxon>Eukaryota</taxon>
        <taxon>Fungi</taxon>
        <taxon>Dikarya</taxon>
        <taxon>Ascomycota</taxon>
        <taxon>Pezizomycotina</taxon>
        <taxon>Dothideomycetes</taxon>
        <taxon>Pleosporomycetidae</taxon>
        <taxon>Pleosporales</taxon>
        <taxon>Pleosporineae</taxon>
        <taxon>Pleosporaceae</taxon>
        <taxon>Pyrenophora</taxon>
    </lineage>
</organism>
<protein>
    <submittedName>
        <fullName evidence="1">Uncharacterized protein</fullName>
    </submittedName>
</protein>